<organism evidence="5 6">
    <name type="scientific">Macrostomum lignano</name>
    <dbReference type="NCBI Taxonomy" id="282301"/>
    <lineage>
        <taxon>Eukaryota</taxon>
        <taxon>Metazoa</taxon>
        <taxon>Spiralia</taxon>
        <taxon>Lophotrochozoa</taxon>
        <taxon>Platyhelminthes</taxon>
        <taxon>Rhabditophora</taxon>
        <taxon>Macrostomorpha</taxon>
        <taxon>Macrostomida</taxon>
        <taxon>Macrostomidae</taxon>
        <taxon>Macrostomum</taxon>
    </lineage>
</organism>
<proteinExistence type="inferred from homology"/>
<dbReference type="FunFam" id="2.70.50.40:FF:000003">
    <property type="entry name" value="UNC119 homologue, putative"/>
    <property type="match status" value="1"/>
</dbReference>
<dbReference type="InterPro" id="IPR037036">
    <property type="entry name" value="PDED_dom_sf"/>
</dbReference>
<keyword evidence="5" id="KW-1185">Reference proteome</keyword>
<sequence>MAFQTKKKGGSLLARKANEVRTKTEEELMKLDSIRPDDVLGLKMATKDYLCSPEANKYEIEFTRFKLRDLDSGHVLFEVTKPTGVELNQNVADEDAASNGRFVRYQFSKSFLQLKNVGATIEFTAGDLEITKFRMIERHYFRNRLLKSFDFDFGFVIPHSTNTVEHIYEFPVLTDSEVQEMIDNPYETKSDSFYFVNDRLVMHNKADYSYSA</sequence>
<dbReference type="PANTHER" id="PTHR12951">
    <property type="entry name" value="RETINAL PROTEIN 4"/>
    <property type="match status" value="1"/>
</dbReference>
<evidence type="ECO:0000313" key="6">
    <source>
        <dbReference type="WBParaSite" id="maker-uti_cns_0000525-snap-gene-0.1-mRNA-1"/>
    </source>
</evidence>
<dbReference type="WBParaSite" id="maker-uti_cns_0000525-snap-gene-0.1-mRNA-1">
    <property type="protein sequence ID" value="maker-uti_cns_0000525-snap-gene-0.1-mRNA-1"/>
    <property type="gene ID" value="maker-uti_cns_0000525-snap-gene-0.1"/>
</dbReference>
<dbReference type="STRING" id="282301.A0A1I8G0I7"/>
<keyword evidence="4" id="KW-0446">Lipid-binding</keyword>
<dbReference type="Proteomes" id="UP000095280">
    <property type="component" value="Unplaced"/>
</dbReference>
<name>A0A1I8G0I7_9PLAT</name>
<dbReference type="GO" id="GO:0007399">
    <property type="term" value="P:nervous system development"/>
    <property type="evidence" value="ECO:0007669"/>
    <property type="project" value="TreeGrafter"/>
</dbReference>
<dbReference type="InterPro" id="IPR008015">
    <property type="entry name" value="PDED_dom"/>
</dbReference>
<accession>A0A1I8G0I7</accession>
<protein>
    <submittedName>
        <fullName evidence="6">GMP_PDE_delta domain-containing protein</fullName>
    </submittedName>
</protein>
<dbReference type="OrthoDB" id="10248777at2759"/>
<dbReference type="InterPro" id="IPR014756">
    <property type="entry name" value="Ig_E-set"/>
</dbReference>
<dbReference type="GO" id="GO:0008289">
    <property type="term" value="F:lipid binding"/>
    <property type="evidence" value="ECO:0007669"/>
    <property type="project" value="UniProtKB-KW"/>
</dbReference>
<dbReference type="Pfam" id="PF05351">
    <property type="entry name" value="GMP_PDE_delta"/>
    <property type="match status" value="1"/>
</dbReference>
<evidence type="ECO:0000256" key="2">
    <source>
        <dbReference type="ARBA" id="ARBA00022448"/>
    </source>
</evidence>
<keyword evidence="3" id="KW-0653">Protein transport</keyword>
<dbReference type="GO" id="GO:0060271">
    <property type="term" value="P:cilium assembly"/>
    <property type="evidence" value="ECO:0007669"/>
    <property type="project" value="TreeGrafter"/>
</dbReference>
<dbReference type="SUPFAM" id="SSF81296">
    <property type="entry name" value="E set domains"/>
    <property type="match status" value="1"/>
</dbReference>
<evidence type="ECO:0000256" key="3">
    <source>
        <dbReference type="ARBA" id="ARBA00022927"/>
    </source>
</evidence>
<dbReference type="Gene3D" id="2.70.50.40">
    <property type="entry name" value="GMP phosphodiesterase, delta subunit"/>
    <property type="match status" value="1"/>
</dbReference>
<dbReference type="AlphaFoldDB" id="A0A1I8G0I7"/>
<keyword evidence="2" id="KW-0813">Transport</keyword>
<evidence type="ECO:0000256" key="4">
    <source>
        <dbReference type="ARBA" id="ARBA00023121"/>
    </source>
</evidence>
<evidence type="ECO:0000256" key="1">
    <source>
        <dbReference type="ARBA" id="ARBA00008102"/>
    </source>
</evidence>
<reference evidence="6" key="1">
    <citation type="submission" date="2016-11" db="UniProtKB">
        <authorList>
            <consortium name="WormBaseParasite"/>
        </authorList>
    </citation>
    <scope>IDENTIFICATION</scope>
</reference>
<evidence type="ECO:0000313" key="5">
    <source>
        <dbReference type="Proteomes" id="UP000095280"/>
    </source>
</evidence>
<dbReference type="InterPro" id="IPR051519">
    <property type="entry name" value="PDE6D_unc-119_myristoyl-bd"/>
</dbReference>
<dbReference type="GO" id="GO:0042953">
    <property type="term" value="P:lipoprotein transport"/>
    <property type="evidence" value="ECO:0007669"/>
    <property type="project" value="TreeGrafter"/>
</dbReference>
<dbReference type="GO" id="GO:0005929">
    <property type="term" value="C:cilium"/>
    <property type="evidence" value="ECO:0007669"/>
    <property type="project" value="TreeGrafter"/>
</dbReference>
<comment type="similarity">
    <text evidence="1">Belongs to the PDE6D/unc-119 family.</text>
</comment>
<dbReference type="PANTHER" id="PTHR12951:SF1">
    <property type="entry name" value="PROTEIN UNC-119 HOMOLOG"/>
    <property type="match status" value="1"/>
</dbReference>